<keyword evidence="3" id="KW-1185">Reference proteome</keyword>
<dbReference type="EMBL" id="JBGBPQ010000029">
    <property type="protein sequence ID" value="KAL1496413.1"/>
    <property type="molecule type" value="Genomic_DNA"/>
</dbReference>
<organism evidence="2 3">
    <name type="scientific">Prymnesium parvum</name>
    <name type="common">Toxic golden alga</name>
    <dbReference type="NCBI Taxonomy" id="97485"/>
    <lineage>
        <taxon>Eukaryota</taxon>
        <taxon>Haptista</taxon>
        <taxon>Haptophyta</taxon>
        <taxon>Prymnesiophyceae</taxon>
        <taxon>Prymnesiales</taxon>
        <taxon>Prymnesiaceae</taxon>
        <taxon>Prymnesium</taxon>
    </lineage>
</organism>
<dbReference type="AlphaFoldDB" id="A0AB34IG74"/>
<protein>
    <recommendedName>
        <fullName evidence="4">EF-hand domain-containing protein</fullName>
    </recommendedName>
</protein>
<name>A0AB34IG74_PRYPA</name>
<proteinExistence type="predicted"/>
<gene>
    <name evidence="2" type="ORF">AB1Y20_016368</name>
</gene>
<dbReference type="InterPro" id="IPR018247">
    <property type="entry name" value="EF_Hand_1_Ca_BS"/>
</dbReference>
<sequence>MQRLQSFNLLSMAREVCDAHRGDTGLFGSDTVDVLLQKHQELCDANASIASSLSACFLTEDVHTSLTSKPGLAKKIIALLDADGDGLLEQPEVELAALLISVTADVDEASFDKRRAYLEQLAQLAASYSSDPKLLDPDALLGRLVVVEGLEAAVRVVRVQQAASKPKKPTFELLEVGSDPQRTHHVELQHKRNLTGTAWRPAPPVQSITAVFDVLGGVSKKSPLLESLKDDPVVKVLSGETLAEGRTWSTRLAESTYRLCGIVPCWPALPCFWVYGLLVGSPCAVCCSVPSNARDRGAAHSITLRERSLLVRSTKVTVLERPYIGLNMKKIDVPPVEEVFPLSELRGAAVLPPRPGGLNGWCHSLVVYDKDDVPICCVDGTNVKNLQEFVDAMNSACKEAQSKPLPANLISEYTRHSNSSWLAFERARHSIVANRPIIARGSLVDDSTPDALLGRPSTVESIVDQAFAAPSPESMDRDISRPASRPDSGAAGSPSSRLPSEEAAPKGADPSHEEIECGESPPPYADSPSASISSMASMLLVCGFESEKGMKASDCEKGDIVNGTLAPACDVHPEPVQLTDSQEDAREVDPAAHVASTAIARVIGKHRRSESKGSRSFA</sequence>
<evidence type="ECO:0008006" key="4">
    <source>
        <dbReference type="Google" id="ProtNLM"/>
    </source>
</evidence>
<evidence type="ECO:0000313" key="2">
    <source>
        <dbReference type="EMBL" id="KAL1496413.1"/>
    </source>
</evidence>
<evidence type="ECO:0000256" key="1">
    <source>
        <dbReference type="SAM" id="MobiDB-lite"/>
    </source>
</evidence>
<comment type="caution">
    <text evidence="2">The sequence shown here is derived from an EMBL/GenBank/DDBJ whole genome shotgun (WGS) entry which is preliminary data.</text>
</comment>
<feature type="compositionally biased region" description="Basic and acidic residues" evidence="1">
    <location>
        <begin position="499"/>
        <end position="515"/>
    </location>
</feature>
<dbReference type="PROSITE" id="PS00018">
    <property type="entry name" value="EF_HAND_1"/>
    <property type="match status" value="1"/>
</dbReference>
<accession>A0AB34IG74</accession>
<reference evidence="2 3" key="1">
    <citation type="journal article" date="2024" name="Science">
        <title>Giant polyketide synthase enzymes in the biosynthesis of giant marine polyether toxins.</title>
        <authorList>
            <person name="Fallon T.R."/>
            <person name="Shende V.V."/>
            <person name="Wierzbicki I.H."/>
            <person name="Pendleton A.L."/>
            <person name="Watervoot N.F."/>
            <person name="Auber R.P."/>
            <person name="Gonzalez D.J."/>
            <person name="Wisecaver J.H."/>
            <person name="Moore B.S."/>
        </authorList>
    </citation>
    <scope>NUCLEOTIDE SEQUENCE [LARGE SCALE GENOMIC DNA]</scope>
    <source>
        <strain evidence="2 3">12B1</strain>
    </source>
</reference>
<feature type="region of interest" description="Disordered" evidence="1">
    <location>
        <begin position="468"/>
        <end position="530"/>
    </location>
</feature>
<evidence type="ECO:0000313" key="3">
    <source>
        <dbReference type="Proteomes" id="UP001515480"/>
    </source>
</evidence>
<dbReference type="Proteomes" id="UP001515480">
    <property type="component" value="Unassembled WGS sequence"/>
</dbReference>